<dbReference type="Pfam" id="PF05592">
    <property type="entry name" value="Bac_rhamnosid"/>
    <property type="match status" value="1"/>
</dbReference>
<dbReference type="InterPro" id="IPR008928">
    <property type="entry name" value="6-hairpin_glycosidase_sf"/>
</dbReference>
<gene>
    <name evidence="8" type="ORF">IAA98_02075</name>
</gene>
<proteinExistence type="predicted"/>
<evidence type="ECO:0000313" key="9">
    <source>
        <dbReference type="Proteomes" id="UP000886842"/>
    </source>
</evidence>
<dbReference type="SUPFAM" id="SSF48208">
    <property type="entry name" value="Six-hairpin glycosidases"/>
    <property type="match status" value="1"/>
</dbReference>
<keyword evidence="3 8" id="KW-0378">Hydrolase</keyword>
<dbReference type="InterPro" id="IPR008902">
    <property type="entry name" value="Rhamnosid_concanavalin"/>
</dbReference>
<dbReference type="InterPro" id="IPR035398">
    <property type="entry name" value="Bac_rhamnosid_C"/>
</dbReference>
<reference evidence="8" key="1">
    <citation type="submission" date="2020-10" db="EMBL/GenBank/DDBJ databases">
        <authorList>
            <person name="Gilroy R."/>
        </authorList>
    </citation>
    <scope>NUCLEOTIDE SEQUENCE</scope>
    <source>
        <strain evidence="8">ChiGjej1B1-24693</strain>
    </source>
</reference>
<dbReference type="InterPro" id="IPR013737">
    <property type="entry name" value="Bac_rhamnosid_N"/>
</dbReference>
<dbReference type="InterPro" id="IPR012341">
    <property type="entry name" value="6hp_glycosidase-like_sf"/>
</dbReference>
<dbReference type="EC" id="3.2.1.40" evidence="2"/>
<evidence type="ECO:0000256" key="2">
    <source>
        <dbReference type="ARBA" id="ARBA00012652"/>
    </source>
</evidence>
<feature type="domain" description="Bacterial alpha-L-rhamnosidase N-terminal" evidence="5">
    <location>
        <begin position="50"/>
        <end position="181"/>
    </location>
</feature>
<dbReference type="EMBL" id="DVLP01000060">
    <property type="protein sequence ID" value="HIT74357.1"/>
    <property type="molecule type" value="Genomic_DNA"/>
</dbReference>
<evidence type="ECO:0000256" key="3">
    <source>
        <dbReference type="ARBA" id="ARBA00022801"/>
    </source>
</evidence>
<dbReference type="AlphaFoldDB" id="A0A9D1KM36"/>
<organism evidence="8 9">
    <name type="scientific">Candidatus Avipropionibacterium avicola</name>
    <dbReference type="NCBI Taxonomy" id="2840701"/>
    <lineage>
        <taxon>Bacteria</taxon>
        <taxon>Bacillati</taxon>
        <taxon>Actinomycetota</taxon>
        <taxon>Actinomycetes</taxon>
        <taxon>Propionibacteriales</taxon>
        <taxon>Propionibacteriaceae</taxon>
        <taxon>Propionibacteriaceae incertae sedis</taxon>
        <taxon>Candidatus Avipropionibacterium</taxon>
    </lineage>
</organism>
<comment type="catalytic activity">
    <reaction evidence="1">
        <text>Hydrolysis of terminal non-reducing alpha-L-rhamnose residues in alpha-L-rhamnosides.</text>
        <dbReference type="EC" id="3.2.1.40"/>
    </reaction>
</comment>
<dbReference type="Pfam" id="PF17389">
    <property type="entry name" value="Bac_rhamnosid6H"/>
    <property type="match status" value="1"/>
</dbReference>
<feature type="domain" description="Alpha-L-rhamnosidase concanavalin-like" evidence="4">
    <location>
        <begin position="200"/>
        <end position="284"/>
    </location>
</feature>
<feature type="domain" description="Alpha-L-rhamnosidase six-hairpin glycosidase" evidence="6">
    <location>
        <begin position="300"/>
        <end position="633"/>
    </location>
</feature>
<feature type="domain" description="Alpha-L-rhamnosidase C-terminal" evidence="7">
    <location>
        <begin position="641"/>
        <end position="708"/>
    </location>
</feature>
<dbReference type="PANTHER" id="PTHR33307:SF6">
    <property type="entry name" value="ALPHA-RHAMNOSIDASE (EUROFUNG)-RELATED"/>
    <property type="match status" value="1"/>
</dbReference>
<evidence type="ECO:0000259" key="6">
    <source>
        <dbReference type="Pfam" id="PF17389"/>
    </source>
</evidence>
<protein>
    <recommendedName>
        <fullName evidence="2">alpha-L-rhamnosidase</fullName>
        <ecNumber evidence="2">3.2.1.40</ecNumber>
    </recommendedName>
</protein>
<name>A0A9D1KM36_9ACTN</name>
<dbReference type="Gene3D" id="2.60.120.260">
    <property type="entry name" value="Galactose-binding domain-like"/>
    <property type="match status" value="2"/>
</dbReference>
<dbReference type="Pfam" id="PF08531">
    <property type="entry name" value="Bac_rhamnosid_N"/>
    <property type="match status" value="1"/>
</dbReference>
<evidence type="ECO:0000259" key="5">
    <source>
        <dbReference type="Pfam" id="PF08531"/>
    </source>
</evidence>
<dbReference type="InterPro" id="IPR035396">
    <property type="entry name" value="Bac_rhamnosid6H"/>
</dbReference>
<dbReference type="GO" id="GO:0030596">
    <property type="term" value="F:alpha-L-rhamnosidase activity"/>
    <property type="evidence" value="ECO:0007669"/>
    <property type="project" value="UniProtKB-EC"/>
</dbReference>
<evidence type="ECO:0000259" key="4">
    <source>
        <dbReference type="Pfam" id="PF05592"/>
    </source>
</evidence>
<dbReference type="Proteomes" id="UP000886842">
    <property type="component" value="Unassembled WGS sequence"/>
</dbReference>
<dbReference type="Gene3D" id="2.60.420.10">
    <property type="entry name" value="Maltose phosphorylase, domain 3"/>
    <property type="match status" value="1"/>
</dbReference>
<dbReference type="GO" id="GO:0005975">
    <property type="term" value="P:carbohydrate metabolic process"/>
    <property type="evidence" value="ECO:0007669"/>
    <property type="project" value="InterPro"/>
</dbReference>
<sequence>MVPNQHLLLRGEVNLPQVEMEHAILSVSADDSFGLWADGLRLGRGPCPSFPAHQPHQSFDVTELVRDQERLTVAVHAHHLGLVNWAIVSGDGRAGVRAWLDVTTTDGTTTALSWDWRHLVCAAFPAGHVMGYDTAFTEEIDARELPVGWQQPGFDDHAWAPAVPVAAPDWTLVPQRTATVTEYRRHPESVEVTTTDGIHTMTVDFGRELVGGLGLRVAASATVLDVGLGEELTDDGAVRTQMRCNCRCEERWSGDGTERELQHYGDRAFRYAQVDVAATDDALPEVFANVAHYPFDGTRAEFDSSDPRLNRLWQLAVDSLRYGRQELMMDCPSRERANYGLDSLMMQHAAAMLDGEYVQGAHMAELLLESRVDGVPRAVAPASRDHHFTEYGLYPVLMVWLHHQHTGDVDDVRRWLPVLLEVVDAFATRFHVDGSSLIGGTDTALRDLVDWPTTMRDDHQMVWINSVPNAVHHRAVEVTGQLASIVGDDVVAEQLSRRAESIRTEFHDRLYDPVTERYRDGIDESGQPVDHSSLHSNVFALQMGLVPEPLRHTVGRTIADRGWRGNLFVGWFLLQVLFEYGAGEEALRALTDDTIPGPARMVSAGATTTWEAWDLDLKANSSLCHPAGAVIGAEMVNGLSGIRPIEPGHRRFRVRPRADLLSVCRLTVPTPYGQIEVDWQRSESDTTVGVIVPVGTTCIFHAPPGHELSGSTTTLELGPGCHRIGLLERGTPSI</sequence>
<dbReference type="PANTHER" id="PTHR33307">
    <property type="entry name" value="ALPHA-RHAMNOSIDASE (EUROFUNG)"/>
    <property type="match status" value="1"/>
</dbReference>
<dbReference type="Gene3D" id="1.50.10.10">
    <property type="match status" value="1"/>
</dbReference>
<evidence type="ECO:0000313" key="8">
    <source>
        <dbReference type="EMBL" id="HIT74357.1"/>
    </source>
</evidence>
<dbReference type="Pfam" id="PF17390">
    <property type="entry name" value="Bac_rhamnosid_C"/>
    <property type="match status" value="1"/>
</dbReference>
<accession>A0A9D1KM36</accession>
<reference evidence="8" key="2">
    <citation type="journal article" date="2021" name="PeerJ">
        <title>Extensive microbial diversity within the chicken gut microbiome revealed by metagenomics and culture.</title>
        <authorList>
            <person name="Gilroy R."/>
            <person name="Ravi A."/>
            <person name="Getino M."/>
            <person name="Pursley I."/>
            <person name="Horton D.L."/>
            <person name="Alikhan N.F."/>
            <person name="Baker D."/>
            <person name="Gharbi K."/>
            <person name="Hall N."/>
            <person name="Watson M."/>
            <person name="Adriaenssens E.M."/>
            <person name="Foster-Nyarko E."/>
            <person name="Jarju S."/>
            <person name="Secka A."/>
            <person name="Antonio M."/>
            <person name="Oren A."/>
            <person name="Chaudhuri R.R."/>
            <person name="La Ragione R."/>
            <person name="Hildebrand F."/>
            <person name="Pallen M.J."/>
        </authorList>
    </citation>
    <scope>NUCLEOTIDE SEQUENCE</scope>
    <source>
        <strain evidence="8">ChiGjej1B1-24693</strain>
    </source>
</reference>
<evidence type="ECO:0000259" key="7">
    <source>
        <dbReference type="Pfam" id="PF17390"/>
    </source>
</evidence>
<dbReference type="InterPro" id="IPR016007">
    <property type="entry name" value="Alpha_rhamnosid"/>
</dbReference>
<comment type="caution">
    <text evidence="8">The sequence shown here is derived from an EMBL/GenBank/DDBJ whole genome shotgun (WGS) entry which is preliminary data.</text>
</comment>
<evidence type="ECO:0000256" key="1">
    <source>
        <dbReference type="ARBA" id="ARBA00001445"/>
    </source>
</evidence>